<dbReference type="AlphaFoldDB" id="A0A821Y461"/>
<feature type="region of interest" description="Disordered" evidence="1">
    <location>
        <begin position="1"/>
        <end position="69"/>
    </location>
</feature>
<feature type="non-terminal residue" evidence="2">
    <location>
        <position position="69"/>
    </location>
</feature>
<dbReference type="EMBL" id="CAJOBS010014620">
    <property type="protein sequence ID" value="CAF4954912.1"/>
    <property type="molecule type" value="Genomic_DNA"/>
</dbReference>
<evidence type="ECO:0000256" key="1">
    <source>
        <dbReference type="SAM" id="MobiDB-lite"/>
    </source>
</evidence>
<accession>A0A821Y461</accession>
<feature type="compositionally biased region" description="Basic and acidic residues" evidence="1">
    <location>
        <begin position="12"/>
        <end position="25"/>
    </location>
</feature>
<reference evidence="2" key="1">
    <citation type="submission" date="2021-02" db="EMBL/GenBank/DDBJ databases">
        <authorList>
            <person name="Nowell W R."/>
        </authorList>
    </citation>
    <scope>NUCLEOTIDE SEQUENCE</scope>
</reference>
<comment type="caution">
    <text evidence="2">The sequence shown here is derived from an EMBL/GenBank/DDBJ whole genome shotgun (WGS) entry which is preliminary data.</text>
</comment>
<dbReference type="Proteomes" id="UP000663838">
    <property type="component" value="Unassembled WGS sequence"/>
</dbReference>
<proteinExistence type="predicted"/>
<organism evidence="2 3">
    <name type="scientific">Rotaria socialis</name>
    <dbReference type="NCBI Taxonomy" id="392032"/>
    <lineage>
        <taxon>Eukaryota</taxon>
        <taxon>Metazoa</taxon>
        <taxon>Spiralia</taxon>
        <taxon>Gnathifera</taxon>
        <taxon>Rotifera</taxon>
        <taxon>Eurotatoria</taxon>
        <taxon>Bdelloidea</taxon>
        <taxon>Philodinida</taxon>
        <taxon>Philodinidae</taxon>
        <taxon>Rotaria</taxon>
    </lineage>
</organism>
<evidence type="ECO:0000313" key="2">
    <source>
        <dbReference type="EMBL" id="CAF4954912.1"/>
    </source>
</evidence>
<evidence type="ECO:0000313" key="3">
    <source>
        <dbReference type="Proteomes" id="UP000663838"/>
    </source>
</evidence>
<gene>
    <name evidence="2" type="ORF">TOA249_LOCUS34030</name>
</gene>
<name>A0A821Y461_9BILA</name>
<sequence length="69" mass="7820">MTSFDGVNESGAESRDKDENEHDAPELVYPPEDGVLSRSDDVSNDKIPQYAAEHSVDVEPQWLQEMREK</sequence>
<protein>
    <submittedName>
        <fullName evidence="2">Uncharacterized protein</fullName>
    </submittedName>
</protein>